<reference evidence="5" key="1">
    <citation type="submission" date="2015-07" db="EMBL/GenBank/DDBJ databases">
        <title>Whole genome sequence of an Ensifer adhaerens strain isolated from a cave pool in the Wind Cave National Park.</title>
        <authorList>
            <person name="Eng W.W.H."/>
            <person name="Gan H.M."/>
            <person name="Barton H.A."/>
            <person name="Savka M.A."/>
        </authorList>
    </citation>
    <scope>NUCLEOTIDE SEQUENCE [LARGE SCALE GENOMIC DNA]</scope>
    <source>
        <strain evidence="5">SD006</strain>
    </source>
</reference>
<name>A0A0L8BTE2_ENSAD</name>
<organism evidence="4 5">
    <name type="scientific">Ensifer adhaerens</name>
    <name type="common">Sinorhizobium morelense</name>
    <dbReference type="NCBI Taxonomy" id="106592"/>
    <lineage>
        <taxon>Bacteria</taxon>
        <taxon>Pseudomonadati</taxon>
        <taxon>Pseudomonadota</taxon>
        <taxon>Alphaproteobacteria</taxon>
        <taxon>Hyphomicrobiales</taxon>
        <taxon>Rhizobiaceae</taxon>
        <taxon>Sinorhizobium/Ensifer group</taxon>
        <taxon>Ensifer</taxon>
    </lineage>
</organism>
<keyword evidence="3" id="KW-0812">Transmembrane</keyword>
<feature type="transmembrane region" description="Helical" evidence="3">
    <location>
        <begin position="6"/>
        <end position="27"/>
    </location>
</feature>
<gene>
    <name evidence="4" type="ORF">AC244_15435</name>
</gene>
<evidence type="ECO:0000256" key="1">
    <source>
        <dbReference type="SAM" id="Coils"/>
    </source>
</evidence>
<dbReference type="RefSeq" id="WP_053249708.1">
    <property type="nucleotide sequence ID" value="NZ_LGAP01000009.1"/>
</dbReference>
<dbReference type="Proteomes" id="UP000037425">
    <property type="component" value="Unassembled WGS sequence"/>
</dbReference>
<feature type="compositionally biased region" description="Low complexity" evidence="2">
    <location>
        <begin position="291"/>
        <end position="302"/>
    </location>
</feature>
<accession>A0A0L8BTE2</accession>
<feature type="coiled-coil region" evidence="1">
    <location>
        <begin position="239"/>
        <end position="266"/>
    </location>
</feature>
<protein>
    <submittedName>
        <fullName evidence="4">Uncharacterized protein</fullName>
    </submittedName>
</protein>
<evidence type="ECO:0000313" key="5">
    <source>
        <dbReference type="Proteomes" id="UP000037425"/>
    </source>
</evidence>
<dbReference type="EMBL" id="LGAP01000009">
    <property type="protein sequence ID" value="KOF17784.1"/>
    <property type="molecule type" value="Genomic_DNA"/>
</dbReference>
<evidence type="ECO:0000256" key="2">
    <source>
        <dbReference type="SAM" id="MobiDB-lite"/>
    </source>
</evidence>
<feature type="region of interest" description="Disordered" evidence="2">
    <location>
        <begin position="277"/>
        <end position="302"/>
    </location>
</feature>
<keyword evidence="3" id="KW-1133">Transmembrane helix</keyword>
<keyword evidence="3" id="KW-0472">Membrane</keyword>
<evidence type="ECO:0000313" key="4">
    <source>
        <dbReference type="EMBL" id="KOF17784.1"/>
    </source>
</evidence>
<keyword evidence="1" id="KW-0175">Coiled coil</keyword>
<dbReference type="OrthoDB" id="8304872at2"/>
<proteinExistence type="predicted"/>
<feature type="coiled-coil region" evidence="1">
    <location>
        <begin position="120"/>
        <end position="210"/>
    </location>
</feature>
<comment type="caution">
    <text evidence="4">The sequence shown here is derived from an EMBL/GenBank/DDBJ whole genome shotgun (WGS) entry which is preliminary data.</text>
</comment>
<dbReference type="PATRIC" id="fig|106592.7.peg.7390"/>
<dbReference type="AlphaFoldDB" id="A0A0L8BTE2"/>
<evidence type="ECO:0000256" key="3">
    <source>
        <dbReference type="SAM" id="Phobius"/>
    </source>
</evidence>
<sequence>MIEFSLLFALGFLTAIIIGLLVAPAIHRRIVRFAEDRLKATMPLSPQEVRAQKDAARATYAAENARTLQALKRERDKGVSLMLTNEKMLQEARRVSGENADLHAQLADMNVEAADMRSAIRQFDQRLERMKASLESVERDNVSKTENIKTLANQLAQQATDIDNLRLDLAARETEMENLKSRIAALRDEREALRADLKTESAHAKEMELRLARDGSRLLRLEDKLAREMATSADRESALERRADEIERLKTKVKDVNQEMRDAAKVLRAAGVAFPARKDRRASGNDASESAVARPAQVADQPAAQPLEPAALSDDLKNRATALSERLTKSKTAAHDDALREEVAEIAAGMVALTATREGAASPILSLLAADEKNDAAGRRSLAKRAKEILPRE</sequence>